<name>A0A0N0P230_LEPSE</name>
<dbReference type="VEuPathDB" id="TriTrypDB:Lsey_0929_0010"/>
<accession>A0A0N0P230</accession>
<comment type="caution">
    <text evidence="1">The sequence shown here is derived from an EMBL/GenBank/DDBJ whole genome shotgun (WGS) entry which is preliminary data.</text>
</comment>
<dbReference type="AlphaFoldDB" id="A0A0N0P230"/>
<evidence type="ECO:0000313" key="1">
    <source>
        <dbReference type="EMBL" id="KPI82476.1"/>
    </source>
</evidence>
<proteinExistence type="predicted"/>
<dbReference type="EMBL" id="LJSK01000926">
    <property type="protein sequence ID" value="KPI82476.1"/>
    <property type="molecule type" value="Genomic_DNA"/>
</dbReference>
<keyword evidence="2" id="KW-1185">Reference proteome</keyword>
<protein>
    <submittedName>
        <fullName evidence="1">Uncharacterized protein</fullName>
    </submittedName>
</protein>
<sequence>MARSKWPRDKTPHIHQYIYGEHCRRQRSSTFTRPLHMPNIYFVPSHTQVSQRVCQGQITRNRTKSKPRRLLPSFDSTRTTMVLALAYSSVGVHDGATPLLPLPDTPNIIRPSFTRDALESQHH</sequence>
<evidence type="ECO:0000313" key="2">
    <source>
        <dbReference type="Proteomes" id="UP000038009"/>
    </source>
</evidence>
<gene>
    <name evidence="1" type="ORF">ABL78_8514</name>
</gene>
<dbReference type="Proteomes" id="UP000038009">
    <property type="component" value="Unassembled WGS sequence"/>
</dbReference>
<reference evidence="1 2" key="1">
    <citation type="journal article" date="2015" name="PLoS Pathog.">
        <title>Leptomonas seymouri: Adaptations to the Dixenous Life Cycle Analyzed by Genome Sequencing, Transcriptome Profiling and Co-infection with Leishmania donovani.</title>
        <authorList>
            <person name="Kraeva N."/>
            <person name="Butenko A."/>
            <person name="Hlavacova J."/>
            <person name="Kostygov A."/>
            <person name="Myskova J."/>
            <person name="Grybchuk D."/>
            <person name="Lestinova T."/>
            <person name="Votypka J."/>
            <person name="Volf P."/>
            <person name="Opperdoes F."/>
            <person name="Flegontov P."/>
            <person name="Lukes J."/>
            <person name="Yurchenko V."/>
        </authorList>
    </citation>
    <scope>NUCLEOTIDE SEQUENCE [LARGE SCALE GENOMIC DNA]</scope>
    <source>
        <strain evidence="1 2">ATCC 30220</strain>
    </source>
</reference>
<organism evidence="1 2">
    <name type="scientific">Leptomonas seymouri</name>
    <dbReference type="NCBI Taxonomy" id="5684"/>
    <lineage>
        <taxon>Eukaryota</taxon>
        <taxon>Discoba</taxon>
        <taxon>Euglenozoa</taxon>
        <taxon>Kinetoplastea</taxon>
        <taxon>Metakinetoplastina</taxon>
        <taxon>Trypanosomatida</taxon>
        <taxon>Trypanosomatidae</taxon>
        <taxon>Leishmaniinae</taxon>
        <taxon>Leptomonas</taxon>
    </lineage>
</organism>